<gene>
    <name evidence="2" type="ORF">CCV52592_0500</name>
</gene>
<dbReference type="RefSeq" id="WP_011992040.1">
    <property type="nucleotide sequence ID" value="NC_009715.2"/>
</dbReference>
<dbReference type="PANTHER" id="PTHR34704">
    <property type="entry name" value="ATPASE"/>
    <property type="match status" value="1"/>
</dbReference>
<dbReference type="AlphaFoldDB" id="A7GXD0"/>
<feature type="domain" description="DUF234" evidence="1">
    <location>
        <begin position="137"/>
        <end position="222"/>
    </location>
</feature>
<dbReference type="Proteomes" id="UP000006380">
    <property type="component" value="Chromosome"/>
</dbReference>
<organism evidence="2 3">
    <name type="scientific">Campylobacter curvus (strain 525.92)</name>
    <dbReference type="NCBI Taxonomy" id="360105"/>
    <lineage>
        <taxon>Bacteria</taxon>
        <taxon>Pseudomonadati</taxon>
        <taxon>Campylobacterota</taxon>
        <taxon>Epsilonproteobacteria</taxon>
        <taxon>Campylobacterales</taxon>
        <taxon>Campylobacteraceae</taxon>
        <taxon>Campylobacter</taxon>
    </lineage>
</organism>
<name>A7GXD0_CAMC5</name>
<keyword evidence="3" id="KW-1185">Reference proteome</keyword>
<dbReference type="OrthoDB" id="9801758at2"/>
<dbReference type="EMBL" id="CP000767">
    <property type="protein sequence ID" value="EAU00734.1"/>
    <property type="molecule type" value="Genomic_DNA"/>
</dbReference>
<dbReference type="PANTHER" id="PTHR34704:SF1">
    <property type="entry name" value="ATPASE"/>
    <property type="match status" value="1"/>
</dbReference>
<evidence type="ECO:0000259" key="1">
    <source>
        <dbReference type="Pfam" id="PF03008"/>
    </source>
</evidence>
<dbReference type="STRING" id="360105.CCV52592_0500"/>
<proteinExistence type="predicted"/>
<protein>
    <recommendedName>
        <fullName evidence="1">DUF234 domain-containing protein</fullName>
    </recommendedName>
</protein>
<sequence>MKHLDIEELIKFHFVFDEFMLNGAYYDVFEAIEHEILDDYKALMPRFYFESDVDNAIKIALIKLARSDRKRFRVHKILSQTIANKVYATLLQKEFLLIEKSREQPAKRQKNQNLKKSERRYRVEDKIHFSSHFSRFWFRFIEPNLEALKSGKKDEILALIRAGFDEYASLGYEMLCGELMAKKFGIQGILLSSFWKKDVEIDMLFKIDDKIIVGEAKYKERKVCKNVLNLLLYKCAKLGIAPDIIALFSKSGFSKELLSLKDERVRLYEIKDFEELINE</sequence>
<evidence type="ECO:0000313" key="3">
    <source>
        <dbReference type="Proteomes" id="UP000006380"/>
    </source>
</evidence>
<reference evidence="2" key="1">
    <citation type="submission" date="2016-07" db="EMBL/GenBank/DDBJ databases">
        <title>Comparative genomics of the Campylobacter concisus group.</title>
        <authorList>
            <person name="Miller W.G."/>
            <person name="Yee E."/>
            <person name="Chapman M.H."/>
            <person name="Huynh S."/>
            <person name="Bono J.L."/>
            <person name="On S.L.W."/>
            <person name="StLeger J."/>
            <person name="Foster G."/>
            <person name="Parker C.T."/>
        </authorList>
    </citation>
    <scope>NUCLEOTIDE SEQUENCE</scope>
    <source>
        <strain evidence="2">525.92</strain>
    </source>
</reference>
<evidence type="ECO:0000313" key="2">
    <source>
        <dbReference type="EMBL" id="EAU00734.1"/>
    </source>
</evidence>
<dbReference type="Pfam" id="PF03008">
    <property type="entry name" value="DUF234"/>
    <property type="match status" value="1"/>
</dbReference>
<dbReference type="HOGENOM" id="CLU_071283_0_0_7"/>
<dbReference type="InterPro" id="IPR004256">
    <property type="entry name" value="DUF234"/>
</dbReference>
<accession>A7GXD0</accession>
<dbReference type="KEGG" id="ccv:CCV52592_0500"/>